<dbReference type="PANTHER" id="PTHR11960">
    <property type="entry name" value="EUKARYOTIC TRANSLATION INITIATION FACTOR 4E RELATED"/>
    <property type="match status" value="1"/>
</dbReference>
<dbReference type="InterPro" id="IPR001040">
    <property type="entry name" value="TIF_eIF_4E"/>
</dbReference>
<protein>
    <submittedName>
        <fullName evidence="3">Uncharacterized protein</fullName>
    </submittedName>
</protein>
<dbReference type="OrthoDB" id="590761at2759"/>
<dbReference type="GO" id="GO:0016281">
    <property type="term" value="C:eukaryotic translation initiation factor 4F complex"/>
    <property type="evidence" value="ECO:0007669"/>
    <property type="project" value="TreeGrafter"/>
</dbReference>
<feature type="region of interest" description="Disordered" evidence="2">
    <location>
        <begin position="232"/>
        <end position="254"/>
    </location>
</feature>
<feature type="compositionally biased region" description="Low complexity" evidence="2">
    <location>
        <begin position="512"/>
        <end position="533"/>
    </location>
</feature>
<evidence type="ECO:0000313" key="3">
    <source>
        <dbReference type="EMBL" id="VVT53629.1"/>
    </source>
</evidence>
<dbReference type="EMBL" id="CABVLU010000003">
    <property type="protein sequence ID" value="VVT53629.1"/>
    <property type="molecule type" value="Genomic_DNA"/>
</dbReference>
<dbReference type="Gene3D" id="3.30.760.10">
    <property type="entry name" value="RNA Cap, Translation Initiation Factor Eif4e"/>
    <property type="match status" value="1"/>
</dbReference>
<feature type="compositionally biased region" description="Polar residues" evidence="2">
    <location>
        <begin position="242"/>
        <end position="254"/>
    </location>
</feature>
<keyword evidence="1" id="KW-0648">Protein biosynthesis</keyword>
<keyword evidence="1" id="KW-0396">Initiation factor</keyword>
<feature type="compositionally biased region" description="Low complexity" evidence="2">
    <location>
        <begin position="232"/>
        <end position="241"/>
    </location>
</feature>
<feature type="compositionally biased region" description="Low complexity" evidence="2">
    <location>
        <begin position="40"/>
        <end position="51"/>
    </location>
</feature>
<feature type="region of interest" description="Disordered" evidence="2">
    <location>
        <begin position="1"/>
        <end position="20"/>
    </location>
</feature>
<evidence type="ECO:0000256" key="2">
    <source>
        <dbReference type="SAM" id="MobiDB-lite"/>
    </source>
</evidence>
<dbReference type="GeneID" id="43582486"/>
<comment type="similarity">
    <text evidence="1">Belongs to the eukaryotic initiation factor 4E family.</text>
</comment>
<dbReference type="InterPro" id="IPR023398">
    <property type="entry name" value="TIF_eIF4e-like"/>
</dbReference>
<dbReference type="PROSITE" id="PS00813">
    <property type="entry name" value="IF4E"/>
    <property type="match status" value="1"/>
</dbReference>
<feature type="region of interest" description="Disordered" evidence="2">
    <location>
        <begin position="490"/>
        <end position="539"/>
    </location>
</feature>
<organism evidence="3 4">
    <name type="scientific">Magnusiomyces paraingens</name>
    <dbReference type="NCBI Taxonomy" id="2606893"/>
    <lineage>
        <taxon>Eukaryota</taxon>
        <taxon>Fungi</taxon>
        <taxon>Dikarya</taxon>
        <taxon>Ascomycota</taxon>
        <taxon>Saccharomycotina</taxon>
        <taxon>Dipodascomycetes</taxon>
        <taxon>Dipodascales</taxon>
        <taxon>Dipodascaceae</taxon>
        <taxon>Magnusiomyces</taxon>
    </lineage>
</organism>
<evidence type="ECO:0000313" key="4">
    <source>
        <dbReference type="Proteomes" id="UP000398389"/>
    </source>
</evidence>
<dbReference type="Pfam" id="PF01652">
    <property type="entry name" value="IF4E"/>
    <property type="match status" value="2"/>
</dbReference>
<dbReference type="PANTHER" id="PTHR11960:SF18">
    <property type="entry name" value="EUKARYOTIC TRANSLATION INITIATION FACTOR 4E HOMOLOGOUS PROTEIN, ISOFORM B"/>
    <property type="match status" value="1"/>
</dbReference>
<reference evidence="3 4" key="1">
    <citation type="submission" date="2019-09" db="EMBL/GenBank/DDBJ databases">
        <authorList>
            <person name="Brejova B."/>
        </authorList>
    </citation>
    <scope>NUCLEOTIDE SEQUENCE [LARGE SCALE GENOMIC DNA]</scope>
</reference>
<dbReference type="SUPFAM" id="SSF55418">
    <property type="entry name" value="eIF4e-like"/>
    <property type="match status" value="1"/>
</dbReference>
<gene>
    <name evidence="3" type="ORF">SAPINGB_P003670</name>
</gene>
<dbReference type="GO" id="GO:0003743">
    <property type="term" value="F:translation initiation factor activity"/>
    <property type="evidence" value="ECO:0007669"/>
    <property type="project" value="UniProtKB-KW"/>
</dbReference>
<dbReference type="Proteomes" id="UP000398389">
    <property type="component" value="Unassembled WGS sequence"/>
</dbReference>
<accession>A0A5E8BST6</accession>
<feature type="compositionally biased region" description="Low complexity" evidence="2">
    <location>
        <begin position="1"/>
        <end position="17"/>
    </location>
</feature>
<sequence>MSESITATATQSSSIWSRRTHEKSAFLASTGARLKSDTNPSSASSSPASSPYALRPKDTPFSEPLTSKSSKEVIKLDEDGKVIVTPTSGTHILINSWTIWFMNRGPGVKISNYLDATKELQSFCSVEEFWQIYAHLKRVDRLPFTSEYQIFRKGVKPMWEDPVNVNGGKWVFRFKRPFKTYNNNTGANSFFNTSTQNSANNSLTSTPTTSHALLATTFTNNNNLHLNTHNGPNTDGTTTPTMSSPHQFNNNNKPTPNYARSHARLLWEKLLLAMIGGVLAETAGVDTNEVTGIVMSVRKDEDIFSIWTRSGEHGEGNPEIREAIRKLLDLPETQLFEFKIHSESLKEGAQKQALYNSNLLSRTQSAVSISSTNATYGGSSSALNGGLIGSHNNSTTSLNSFNTSFGSGSVITGMAPTAASAGFPQHLQSTFSSNSTAGSSLWGTTPSSALSSPSLSSQSLFLQSNSSGSSLLHQTPAPGGYPRHNLESAASSILRSSSPSPSPYSTRFGAPSSLRSSTTASSIGASAGASAGTPKNSIW</sequence>
<name>A0A5E8BST6_9ASCO</name>
<evidence type="ECO:0000256" key="1">
    <source>
        <dbReference type="RuleBase" id="RU004374"/>
    </source>
</evidence>
<dbReference type="GO" id="GO:0000340">
    <property type="term" value="F:RNA 7-methylguanosine cap binding"/>
    <property type="evidence" value="ECO:0007669"/>
    <property type="project" value="TreeGrafter"/>
</dbReference>
<dbReference type="InterPro" id="IPR019770">
    <property type="entry name" value="TIF_eIF_4E_CS"/>
</dbReference>
<dbReference type="RefSeq" id="XP_031854277.1">
    <property type="nucleotide sequence ID" value="XM_031998386.1"/>
</dbReference>
<feature type="compositionally biased region" description="Low complexity" evidence="2">
    <location>
        <begin position="490"/>
        <end position="505"/>
    </location>
</feature>
<keyword evidence="1" id="KW-0694">RNA-binding</keyword>
<dbReference type="AlphaFoldDB" id="A0A5E8BST6"/>
<proteinExistence type="inferred from homology"/>
<feature type="region of interest" description="Disordered" evidence="2">
    <location>
        <begin position="27"/>
        <end position="66"/>
    </location>
</feature>
<keyword evidence="4" id="KW-1185">Reference proteome</keyword>